<dbReference type="AlphaFoldDB" id="A0AAN7U4M8"/>
<dbReference type="PANTHER" id="PTHR12001:SF44">
    <property type="entry name" value="GERANYLGERANYL PYROPHOSPHATE SYNTHASE"/>
    <property type="match status" value="1"/>
</dbReference>
<dbReference type="GO" id="GO:0008299">
    <property type="term" value="P:isoprenoid biosynthetic process"/>
    <property type="evidence" value="ECO:0007669"/>
    <property type="project" value="InterPro"/>
</dbReference>
<comment type="similarity">
    <text evidence="3">Belongs to the FPP/GGPP synthase family.</text>
</comment>
<sequence>MQFSYPLDESDFKLIEPYTYICESSGKGFRNALIKSFDYWLKVGDKKVEEISQVIQGLHGASLLYVILDDLNNNNNNNNYNNNNNNDNINDGNNNYQSYDDEININNSNYFNNNYNNRIDDIEDNSKLRRGKPVAHSIYGIPQSINSANFVYFLMMDQCNKLGDPKATTIFIEEVIRLHRGQGYDIFWRDTNTCPSEAQYMSMVNEKTGGLFRLGLRLLQAFSDNATNYIDLVEDLGMYYQIRDDLINLVSIDYQQNKSFCEDISEGKFSFPIIHAINADLNDNRLLRILKQKTEDRSIKEHALEFIKSKGSLEYTEKKLVALKEKIIKQINDLGGNPILMKLMEHLENSSI</sequence>
<feature type="region of interest" description="Disordered" evidence="4">
    <location>
        <begin position="77"/>
        <end position="98"/>
    </location>
</feature>
<dbReference type="Proteomes" id="UP001344447">
    <property type="component" value="Unassembled WGS sequence"/>
</dbReference>
<dbReference type="InterPro" id="IPR008949">
    <property type="entry name" value="Isoprenoid_synthase_dom_sf"/>
</dbReference>
<dbReference type="Gene3D" id="1.10.600.10">
    <property type="entry name" value="Farnesyl Diphosphate Synthase"/>
    <property type="match status" value="1"/>
</dbReference>
<feature type="compositionally biased region" description="Low complexity" evidence="4">
    <location>
        <begin position="77"/>
        <end position="95"/>
    </location>
</feature>
<dbReference type="GO" id="GO:0004659">
    <property type="term" value="F:prenyltransferase activity"/>
    <property type="evidence" value="ECO:0007669"/>
    <property type="project" value="InterPro"/>
</dbReference>
<evidence type="ECO:0000256" key="2">
    <source>
        <dbReference type="ARBA" id="ARBA00022842"/>
    </source>
</evidence>
<keyword evidence="1" id="KW-0479">Metal-binding</keyword>
<dbReference type="PROSITE" id="PS00444">
    <property type="entry name" value="POLYPRENYL_SYNTHASE_2"/>
    <property type="match status" value="1"/>
</dbReference>
<evidence type="ECO:0000256" key="1">
    <source>
        <dbReference type="ARBA" id="ARBA00022723"/>
    </source>
</evidence>
<dbReference type="GO" id="GO:0046872">
    <property type="term" value="F:metal ion binding"/>
    <property type="evidence" value="ECO:0007669"/>
    <property type="project" value="UniProtKB-KW"/>
</dbReference>
<comment type="caution">
    <text evidence="5">The sequence shown here is derived from an EMBL/GenBank/DDBJ whole genome shotgun (WGS) entry which is preliminary data.</text>
</comment>
<accession>A0AAN7U4M8</accession>
<organism evidence="5 6">
    <name type="scientific">Dictyostelium firmibasis</name>
    <dbReference type="NCBI Taxonomy" id="79012"/>
    <lineage>
        <taxon>Eukaryota</taxon>
        <taxon>Amoebozoa</taxon>
        <taxon>Evosea</taxon>
        <taxon>Eumycetozoa</taxon>
        <taxon>Dictyostelia</taxon>
        <taxon>Dictyosteliales</taxon>
        <taxon>Dictyosteliaceae</taxon>
        <taxon>Dictyostelium</taxon>
    </lineage>
</organism>
<dbReference type="InterPro" id="IPR000092">
    <property type="entry name" value="Polyprenyl_synt"/>
</dbReference>
<evidence type="ECO:0000313" key="6">
    <source>
        <dbReference type="Proteomes" id="UP001344447"/>
    </source>
</evidence>
<proteinExistence type="inferred from homology"/>
<evidence type="ECO:0000256" key="3">
    <source>
        <dbReference type="RuleBase" id="RU004466"/>
    </source>
</evidence>
<keyword evidence="2" id="KW-0460">Magnesium</keyword>
<dbReference type="EMBL" id="JAVFKY010000001">
    <property type="protein sequence ID" value="KAK5581858.1"/>
    <property type="molecule type" value="Genomic_DNA"/>
</dbReference>
<name>A0AAN7U4M8_9MYCE</name>
<evidence type="ECO:0000313" key="5">
    <source>
        <dbReference type="EMBL" id="KAK5581858.1"/>
    </source>
</evidence>
<protein>
    <recommendedName>
        <fullName evidence="7">Geranylgeranyl pyrophosphate synthase</fullName>
    </recommendedName>
</protein>
<evidence type="ECO:0008006" key="7">
    <source>
        <dbReference type="Google" id="ProtNLM"/>
    </source>
</evidence>
<dbReference type="Pfam" id="PF00348">
    <property type="entry name" value="polyprenyl_synt"/>
    <property type="match status" value="1"/>
</dbReference>
<dbReference type="SUPFAM" id="SSF48576">
    <property type="entry name" value="Terpenoid synthases"/>
    <property type="match status" value="2"/>
</dbReference>
<reference evidence="5 6" key="1">
    <citation type="submission" date="2023-11" db="EMBL/GenBank/DDBJ databases">
        <title>Dfirmibasis_genome.</title>
        <authorList>
            <person name="Edelbroek B."/>
            <person name="Kjellin J."/>
            <person name="Jerlstrom-Hultqvist J."/>
            <person name="Soderbom F."/>
        </authorList>
    </citation>
    <scope>NUCLEOTIDE SEQUENCE [LARGE SCALE GENOMIC DNA]</scope>
    <source>
        <strain evidence="5 6">TNS-C-14</strain>
    </source>
</reference>
<keyword evidence="6" id="KW-1185">Reference proteome</keyword>
<gene>
    <name evidence="5" type="ORF">RB653_003438</name>
</gene>
<dbReference type="SFLD" id="SFLDS00005">
    <property type="entry name" value="Isoprenoid_Synthase_Type_I"/>
    <property type="match status" value="1"/>
</dbReference>
<evidence type="ECO:0000256" key="4">
    <source>
        <dbReference type="SAM" id="MobiDB-lite"/>
    </source>
</evidence>
<dbReference type="InterPro" id="IPR033749">
    <property type="entry name" value="Polyprenyl_synt_CS"/>
</dbReference>
<dbReference type="PANTHER" id="PTHR12001">
    <property type="entry name" value="GERANYLGERANYL PYROPHOSPHATE SYNTHASE"/>
    <property type="match status" value="1"/>
</dbReference>
<keyword evidence="3" id="KW-0808">Transferase</keyword>